<name>A0A4P8D2T6_HYPMA</name>
<accession>A0A4P8D2T6</accession>
<dbReference type="AlphaFoldDB" id="A0A4P8D2T6"/>
<keyword evidence="1" id="KW-0496">Mitochondrion</keyword>
<reference evidence="1" key="1">
    <citation type="journal article" date="2018" name="Mitochondrial DNA Part B Resour">
        <title>The complete mitochondrial genome of the Basidiomycete edible fungus Hypsizygus marmoreus.</title>
        <authorList>
            <person name="Wu Y.-Y."/>
            <person name="Shang J.-J."/>
            <person name="Li Y."/>
            <person name="Zhou C.-L."/>
            <person name="Hou D."/>
            <person name="Li J.-L."/>
            <person name="Tan Q."/>
            <person name="Bao D.-P."/>
            <person name="Yang R.-H."/>
        </authorList>
    </citation>
    <scope>NUCLEOTIDE SEQUENCE</scope>
</reference>
<evidence type="ECO:0000313" key="1">
    <source>
        <dbReference type="EMBL" id="QCI56461.1"/>
    </source>
</evidence>
<protein>
    <submittedName>
        <fullName evidence="1">Uncharacterized protein</fullName>
    </submittedName>
</protein>
<dbReference type="EMBL" id="MH746465">
    <property type="protein sequence ID" value="QCI56461.1"/>
    <property type="molecule type" value="Genomic_DNA"/>
</dbReference>
<geneLocation type="mitochondrion" evidence="1"/>
<organism evidence="1">
    <name type="scientific">Hypsizygus marmoreus</name>
    <name type="common">White beech mushroom</name>
    <name type="synonym">Agaricus marmoreus</name>
    <dbReference type="NCBI Taxonomy" id="39966"/>
    <lineage>
        <taxon>Eukaryota</taxon>
        <taxon>Fungi</taxon>
        <taxon>Dikarya</taxon>
        <taxon>Basidiomycota</taxon>
        <taxon>Agaricomycotina</taxon>
        <taxon>Agaricomycetes</taxon>
        <taxon>Agaricomycetidae</taxon>
        <taxon>Agaricales</taxon>
        <taxon>Tricholomatineae</taxon>
        <taxon>Lyophyllaceae</taxon>
        <taxon>Hypsizygus</taxon>
    </lineage>
</organism>
<sequence length="164" mass="17795">MVGENTSNNIPANTSNTGAQDPVRLFPSSWGAHFGIIGSAVYAYNKIQGPPKIKAVAALSALGVATGTTFYTMAIDNPIGFNSYMYSNTEFFKTGSWPNLTGRANLNINKFEDNIVKSLDCDQNMTPSPEDLNKIGTAAQELADQINSSKNNFLGDINLNIWFF</sequence>
<gene>
    <name evidence="1" type="primary">orf164</name>
</gene>
<proteinExistence type="predicted"/>